<comment type="similarity">
    <text evidence="6">Belongs to the CTF8 family.</text>
</comment>
<protein>
    <submittedName>
        <fullName evidence="8">Chromosome transmission fidelity protein 8</fullName>
    </submittedName>
</protein>
<gene>
    <name evidence="8" type="ORF">B0T25DRAFT_325200</name>
</gene>
<evidence type="ECO:0000256" key="4">
    <source>
        <dbReference type="ARBA" id="ARBA00023242"/>
    </source>
</evidence>
<evidence type="ECO:0000313" key="8">
    <source>
        <dbReference type="EMBL" id="KAK3344392.1"/>
    </source>
</evidence>
<evidence type="ECO:0000256" key="6">
    <source>
        <dbReference type="ARBA" id="ARBA00038447"/>
    </source>
</evidence>
<evidence type="ECO:0000256" key="5">
    <source>
        <dbReference type="ARBA" id="ARBA00023306"/>
    </source>
</evidence>
<dbReference type="InterPro" id="IPR018607">
    <property type="entry name" value="Ctf8"/>
</dbReference>
<evidence type="ECO:0000256" key="1">
    <source>
        <dbReference type="ARBA" id="ARBA00004123"/>
    </source>
</evidence>
<name>A0AAJ0H9Q3_9PEZI</name>
<organism evidence="8 9">
    <name type="scientific">Lasiosphaeria hispida</name>
    <dbReference type="NCBI Taxonomy" id="260671"/>
    <lineage>
        <taxon>Eukaryota</taxon>
        <taxon>Fungi</taxon>
        <taxon>Dikarya</taxon>
        <taxon>Ascomycota</taxon>
        <taxon>Pezizomycotina</taxon>
        <taxon>Sordariomycetes</taxon>
        <taxon>Sordariomycetidae</taxon>
        <taxon>Sordariales</taxon>
        <taxon>Lasiosphaeriaceae</taxon>
        <taxon>Lasiosphaeria</taxon>
    </lineage>
</organism>
<accession>A0AAJ0H9Q3</accession>
<proteinExistence type="inferred from homology"/>
<dbReference type="PANTHER" id="PTHR28605:SF1">
    <property type="entry name" value="CHROMOSOME TRANSMISSION FIDELITY FACTOR 8"/>
    <property type="match status" value="1"/>
</dbReference>
<feature type="region of interest" description="Disordered" evidence="7">
    <location>
        <begin position="1"/>
        <end position="26"/>
    </location>
</feature>
<keyword evidence="4" id="KW-0539">Nucleus</keyword>
<comment type="caution">
    <text evidence="8">The sequence shown here is derived from an EMBL/GenBank/DDBJ whole genome shotgun (WGS) entry which is preliminary data.</text>
</comment>
<reference evidence="8" key="1">
    <citation type="journal article" date="2023" name="Mol. Phylogenet. Evol.">
        <title>Genome-scale phylogeny and comparative genomics of the fungal order Sordariales.</title>
        <authorList>
            <person name="Hensen N."/>
            <person name="Bonometti L."/>
            <person name="Westerberg I."/>
            <person name="Brannstrom I.O."/>
            <person name="Guillou S."/>
            <person name="Cros-Aarteil S."/>
            <person name="Calhoun S."/>
            <person name="Haridas S."/>
            <person name="Kuo A."/>
            <person name="Mondo S."/>
            <person name="Pangilinan J."/>
            <person name="Riley R."/>
            <person name="LaButti K."/>
            <person name="Andreopoulos B."/>
            <person name="Lipzen A."/>
            <person name="Chen C."/>
            <person name="Yan M."/>
            <person name="Daum C."/>
            <person name="Ng V."/>
            <person name="Clum A."/>
            <person name="Steindorff A."/>
            <person name="Ohm R.A."/>
            <person name="Martin F."/>
            <person name="Silar P."/>
            <person name="Natvig D.O."/>
            <person name="Lalanne C."/>
            <person name="Gautier V."/>
            <person name="Ament-Velasquez S.L."/>
            <person name="Kruys A."/>
            <person name="Hutchinson M.I."/>
            <person name="Powell A.J."/>
            <person name="Barry K."/>
            <person name="Miller A.N."/>
            <person name="Grigoriev I.V."/>
            <person name="Debuchy R."/>
            <person name="Gladieux P."/>
            <person name="Hiltunen Thoren M."/>
            <person name="Johannesson H."/>
        </authorList>
    </citation>
    <scope>NUCLEOTIDE SEQUENCE</scope>
    <source>
        <strain evidence="8">CBS 955.72</strain>
    </source>
</reference>
<keyword evidence="2" id="KW-0235">DNA replication</keyword>
<evidence type="ECO:0000313" key="9">
    <source>
        <dbReference type="Proteomes" id="UP001275084"/>
    </source>
</evidence>
<dbReference type="GO" id="GO:0031390">
    <property type="term" value="C:Ctf18 RFC-like complex"/>
    <property type="evidence" value="ECO:0007669"/>
    <property type="project" value="InterPro"/>
</dbReference>
<keyword evidence="5" id="KW-0131">Cell cycle</keyword>
<dbReference type="Pfam" id="PF09696">
    <property type="entry name" value="Ctf8"/>
    <property type="match status" value="1"/>
</dbReference>
<dbReference type="GO" id="GO:0007064">
    <property type="term" value="P:mitotic sister chromatid cohesion"/>
    <property type="evidence" value="ECO:0007669"/>
    <property type="project" value="InterPro"/>
</dbReference>
<evidence type="ECO:0000256" key="2">
    <source>
        <dbReference type="ARBA" id="ARBA00022705"/>
    </source>
</evidence>
<dbReference type="EMBL" id="JAUIQD010000007">
    <property type="protein sequence ID" value="KAK3344392.1"/>
    <property type="molecule type" value="Genomic_DNA"/>
</dbReference>
<keyword evidence="9" id="KW-1185">Reference proteome</keyword>
<dbReference type="GO" id="GO:0003677">
    <property type="term" value="F:DNA binding"/>
    <property type="evidence" value="ECO:0007669"/>
    <property type="project" value="UniProtKB-KW"/>
</dbReference>
<reference evidence="8" key="2">
    <citation type="submission" date="2023-06" db="EMBL/GenBank/DDBJ databases">
        <authorList>
            <consortium name="Lawrence Berkeley National Laboratory"/>
            <person name="Haridas S."/>
            <person name="Hensen N."/>
            <person name="Bonometti L."/>
            <person name="Westerberg I."/>
            <person name="Brannstrom I.O."/>
            <person name="Guillou S."/>
            <person name="Cros-Aarteil S."/>
            <person name="Calhoun S."/>
            <person name="Kuo A."/>
            <person name="Mondo S."/>
            <person name="Pangilinan J."/>
            <person name="Riley R."/>
            <person name="Labutti K."/>
            <person name="Andreopoulos B."/>
            <person name="Lipzen A."/>
            <person name="Chen C."/>
            <person name="Yanf M."/>
            <person name="Daum C."/>
            <person name="Ng V."/>
            <person name="Clum A."/>
            <person name="Steindorff A."/>
            <person name="Ohm R."/>
            <person name="Martin F."/>
            <person name="Silar P."/>
            <person name="Natvig D."/>
            <person name="Lalanne C."/>
            <person name="Gautier V."/>
            <person name="Ament-Velasquez S.L."/>
            <person name="Kruys A."/>
            <person name="Hutchinson M.I."/>
            <person name="Powell A.J."/>
            <person name="Barry K."/>
            <person name="Miller A.N."/>
            <person name="Grigoriev I.V."/>
            <person name="Debuchy R."/>
            <person name="Gladieux P."/>
            <person name="Thoren M.H."/>
            <person name="Johannesson H."/>
        </authorList>
    </citation>
    <scope>NUCLEOTIDE SEQUENCE</scope>
    <source>
        <strain evidence="8">CBS 955.72</strain>
    </source>
</reference>
<keyword evidence="3" id="KW-0238">DNA-binding</keyword>
<evidence type="ECO:0000256" key="3">
    <source>
        <dbReference type="ARBA" id="ARBA00023125"/>
    </source>
</evidence>
<dbReference type="GO" id="GO:0006260">
    <property type="term" value="P:DNA replication"/>
    <property type="evidence" value="ECO:0007669"/>
    <property type="project" value="UniProtKB-KW"/>
</dbReference>
<sequence>MTSITLHTTQPPSSEPTTRVPNPLPPLLQTPSGLALLELQGIFNLPSPDPETLLNGDNDKDQPQIFIGRVTFPDYRADALDPSSTIWMKRVFMHVGEHQRLLGEVKKLPKPVAVVRRRTVGEGGEEDEAAEELEVVEVVKFKVVFSQRPEPVTNV</sequence>
<evidence type="ECO:0000256" key="7">
    <source>
        <dbReference type="SAM" id="MobiDB-lite"/>
    </source>
</evidence>
<comment type="subcellular location">
    <subcellularLocation>
        <location evidence="1">Nucleus</location>
    </subcellularLocation>
</comment>
<feature type="compositionally biased region" description="Polar residues" evidence="7">
    <location>
        <begin position="1"/>
        <end position="20"/>
    </location>
</feature>
<dbReference type="PANTHER" id="PTHR28605">
    <property type="entry name" value="CTF8, CHROMOSOME TRANSMISSION FIDELITY FACTOR 8 HOMOLOG (S. CEREVISIAE)"/>
    <property type="match status" value="1"/>
</dbReference>
<dbReference type="AlphaFoldDB" id="A0AAJ0H9Q3"/>
<dbReference type="Proteomes" id="UP001275084">
    <property type="component" value="Unassembled WGS sequence"/>
</dbReference>